<feature type="transmembrane region" description="Helical" evidence="1">
    <location>
        <begin position="12"/>
        <end position="37"/>
    </location>
</feature>
<accession>A0ABQ0LLV0</accession>
<evidence type="ECO:0000313" key="3">
    <source>
        <dbReference type="Proteomes" id="UP000815677"/>
    </source>
</evidence>
<name>A0ABQ0LLV0_MYCCL</name>
<feature type="transmembrane region" description="Helical" evidence="1">
    <location>
        <begin position="151"/>
        <end position="167"/>
    </location>
</feature>
<organism evidence="2 3">
    <name type="scientific">Mycena chlorophos</name>
    <name type="common">Agaric fungus</name>
    <name type="synonym">Agaricus chlorophos</name>
    <dbReference type="NCBI Taxonomy" id="658473"/>
    <lineage>
        <taxon>Eukaryota</taxon>
        <taxon>Fungi</taxon>
        <taxon>Dikarya</taxon>
        <taxon>Basidiomycota</taxon>
        <taxon>Agaricomycotina</taxon>
        <taxon>Agaricomycetes</taxon>
        <taxon>Agaricomycetidae</taxon>
        <taxon>Agaricales</taxon>
        <taxon>Marasmiineae</taxon>
        <taxon>Mycenaceae</taxon>
        <taxon>Mycena</taxon>
    </lineage>
</organism>
<keyword evidence="3" id="KW-1185">Reference proteome</keyword>
<keyword evidence="1" id="KW-1133">Transmembrane helix</keyword>
<feature type="transmembrane region" description="Helical" evidence="1">
    <location>
        <begin position="187"/>
        <end position="207"/>
    </location>
</feature>
<sequence>MSETTPRPSRLVLHLKGAIAGLILGLALNFAPALAFLSISHLRNDTTTNRMRRLAELWAVGFAALLVFLQLLRLLGHIHDYYRPPAVLLTDEPKPAGVIEPEPEKPEVDLSASNVTPEAMKPLVEAIFLYQGRAVPGEPLMTGYHIYRTRPLLVAFVSVLVLTWAFLRGTPSSMDGFTAFRFVGRGFVLAFGTIIFLVTLRLMALIFKVRWRIYISRRGGPAAGVA</sequence>
<evidence type="ECO:0000256" key="1">
    <source>
        <dbReference type="SAM" id="Phobius"/>
    </source>
</evidence>
<evidence type="ECO:0000313" key="2">
    <source>
        <dbReference type="EMBL" id="GAT52058.1"/>
    </source>
</evidence>
<dbReference type="Proteomes" id="UP000815677">
    <property type="component" value="Unassembled WGS sequence"/>
</dbReference>
<feature type="transmembrane region" description="Helical" evidence="1">
    <location>
        <begin position="57"/>
        <end position="75"/>
    </location>
</feature>
<proteinExistence type="predicted"/>
<keyword evidence="1" id="KW-0472">Membrane</keyword>
<protein>
    <submittedName>
        <fullName evidence="2">Uncharacterized protein</fullName>
    </submittedName>
</protein>
<keyword evidence="1" id="KW-0812">Transmembrane</keyword>
<dbReference type="EMBL" id="DF847554">
    <property type="protein sequence ID" value="GAT52058.1"/>
    <property type="molecule type" value="Genomic_DNA"/>
</dbReference>
<gene>
    <name evidence="2" type="ORF">MCHLO_09146</name>
</gene>
<reference evidence="2" key="1">
    <citation type="submission" date="2014-09" db="EMBL/GenBank/DDBJ databases">
        <title>Genome sequence of the luminous mushroom Mycena chlorophos for searching fungal bioluminescence genes.</title>
        <authorList>
            <person name="Tanaka Y."/>
            <person name="Kasuga D."/>
            <person name="Oba Y."/>
            <person name="Hase S."/>
            <person name="Sato K."/>
            <person name="Oba Y."/>
            <person name="Sakakibara Y."/>
        </authorList>
    </citation>
    <scope>NUCLEOTIDE SEQUENCE</scope>
</reference>